<dbReference type="OrthoDB" id="7833808at2"/>
<dbReference type="Proteomes" id="UP000182257">
    <property type="component" value="Unassembled WGS sequence"/>
</dbReference>
<proteinExistence type="predicted"/>
<evidence type="ECO:0000313" key="1">
    <source>
        <dbReference type="EMBL" id="SEA55012.1"/>
    </source>
</evidence>
<dbReference type="EMBL" id="FNRF01000003">
    <property type="protein sequence ID" value="SEA55012.1"/>
    <property type="molecule type" value="Genomic_DNA"/>
</dbReference>
<sequence>MDKAKVNKWLSYLNTQNTNKKGVLSGMLDECTFDELELIYHRSRSLYHGLLSLSYLRRKNYSEIYSSSIQPHRPIKEYVGLQAYVIKRNADLINQYVELKYQADCAVLRGDYVQARTFIEKINKTVSYSYWAACYLIKIERLDKGLQACSNLYNRLFSENHTIVQSLIYCAFRSSSLDFLLEDVKRVLWPKSAADSELVNNYLISHSMPYLGFKEGIWMCTDMNSSIIDLYNNLINFLPNLEDATLNDESVRHCLSELNACIKDKYLNKLCYLFKIGTNLVVDNERQTILNDYLQADYASVQEKAKPYFERNADDFEVYSLYLKSLLHCGGTIEQPSNESDITKKIGYHYFEILSHKNNQSFHKRRLQNICRSQYHIQGVRYMLSLLDGIETDDIYSLYDTSWKCLPYHSPVDACMFEEQDDRKAYIRTLSRGTDVWEQLFNEHPVNLTDDYMELSIAGIDRDTAYPFLEKRFNNNDVPPYMKDAVASFIFNHLIRLEHYQEAIRFYVESRLHDAALVIGFENKDTIIGILENKDIAREIPLELSIFAEMVGADAESMYFIYKKYLKTCGVQRASEIEITGDEKQRYFLENVAVVKVLTLHVLRFKSVKQVMEERSAICSNLYDYYQDKKINEEISSICRDIKIMDLNNQVDESKIYVDVRSIKDNELKEARDLYDMFDNTSNQVAYHDIVMSEIYNLFNSHGLPTNFSEIDETGKLRDASGKVEMVNYRKDVMTQLFLAIRNQFLFNPKFGLDNYLSTRIRHGTLVNQLRNHFEERNLVTNTINGNYAHNDFWVGSQFELRDSRTLQCLQLFESFSKCTDAIISDIKDSYVQVKTEDHKEKEKGCFDFDKRFFDGVIDMLLMNQTLNSFDACYDLIIEYLWKHTERCLETMREKLVEVQTEMLNNLHTLQRDVLNVIGSDNPGVNLFNDAVSYCQNGIQNDFQIVTKWFKRSNYVDFDFTIGQVIDTSIGFINRNNKNILKTRVTDNSATTFQGRYFGTLYDIFHDILNNALVYEKKYRLNGECEIKVAENEGYLQIQVSNPIREEDEASLIAKIQEISSKLEEKIYTGKTRDEGNTGCSKIYNAVYYHLGSSQNTYGNAVEDQHFVVNVDIEINPIKR</sequence>
<reference evidence="1 2" key="1">
    <citation type="submission" date="2016-10" db="EMBL/GenBank/DDBJ databases">
        <authorList>
            <person name="de Groot N.N."/>
        </authorList>
    </citation>
    <scope>NUCLEOTIDE SEQUENCE [LARGE SCALE GENOMIC DNA]</scope>
    <source>
        <strain evidence="1 2">D31d</strain>
    </source>
</reference>
<gene>
    <name evidence="1" type="ORF">SAMN05216462_1754</name>
</gene>
<organism evidence="1 2">
    <name type="scientific">Xylanibacter ruminicola</name>
    <name type="common">Prevotella ruminicola</name>
    <dbReference type="NCBI Taxonomy" id="839"/>
    <lineage>
        <taxon>Bacteria</taxon>
        <taxon>Pseudomonadati</taxon>
        <taxon>Bacteroidota</taxon>
        <taxon>Bacteroidia</taxon>
        <taxon>Bacteroidales</taxon>
        <taxon>Prevotellaceae</taxon>
        <taxon>Xylanibacter</taxon>
    </lineage>
</organism>
<name>A0A1H4C4J5_XYLRU</name>
<accession>A0A1H4C4J5</accession>
<dbReference type="AlphaFoldDB" id="A0A1H4C4J5"/>
<evidence type="ECO:0000313" key="2">
    <source>
        <dbReference type="Proteomes" id="UP000182257"/>
    </source>
</evidence>
<protein>
    <submittedName>
        <fullName evidence="1">Uncharacterized protein</fullName>
    </submittedName>
</protein>
<dbReference type="RefSeq" id="WP_074761118.1">
    <property type="nucleotide sequence ID" value="NZ_FNRF01000003.1"/>
</dbReference>